<reference evidence="1 2" key="1">
    <citation type="submission" date="2019-04" db="EMBL/GenBank/DDBJ databases">
        <title>Natronospirillum operosus gen. nov., sp. nov., a haloalkaliphilic satellite isolated from decaying biomass of laboratory culture of cyanobacterium Geitlerinema sp. and proposal of Natronospirillaceae fam. nov. and Saccharospirillaceae fam. nov.</title>
        <authorList>
            <person name="Kevbrin V."/>
            <person name="Boltyanskaya Y."/>
            <person name="Koziaeva V."/>
            <person name="Grouzdev D.S."/>
            <person name="Park M."/>
            <person name="Cho J."/>
        </authorList>
    </citation>
    <scope>NUCLEOTIDE SEQUENCE [LARGE SCALE GENOMIC DNA]</scope>
    <source>
        <strain evidence="1 2">G-116</strain>
    </source>
</reference>
<name>A0A4Z0WAU0_9GAMM</name>
<accession>A0A4Z0WAU0</accession>
<dbReference type="EMBL" id="SRMF01000004">
    <property type="protein sequence ID" value="TGG92851.1"/>
    <property type="molecule type" value="Genomic_DNA"/>
</dbReference>
<keyword evidence="2" id="KW-1185">Reference proteome</keyword>
<gene>
    <name evidence="1" type="ORF">E4656_12040</name>
</gene>
<proteinExistence type="predicted"/>
<sequence>MKRTQLRMGNRIEVAGLSLIPIEQIRLQGDYNDRALWLHAQADPVALVICGAGQPYALSLGARALSLSELRRQLPELASAISLAIGL</sequence>
<dbReference type="AlphaFoldDB" id="A0A4Z0WAU0"/>
<protein>
    <submittedName>
        <fullName evidence="1">Uncharacterized protein</fullName>
    </submittedName>
</protein>
<comment type="caution">
    <text evidence="1">The sequence shown here is derived from an EMBL/GenBank/DDBJ whole genome shotgun (WGS) entry which is preliminary data.</text>
</comment>
<organism evidence="1 2">
    <name type="scientific">Natronospirillum operosum</name>
    <dbReference type="NCBI Taxonomy" id="2759953"/>
    <lineage>
        <taxon>Bacteria</taxon>
        <taxon>Pseudomonadati</taxon>
        <taxon>Pseudomonadota</taxon>
        <taxon>Gammaproteobacteria</taxon>
        <taxon>Oceanospirillales</taxon>
        <taxon>Natronospirillaceae</taxon>
        <taxon>Natronospirillum</taxon>
    </lineage>
</organism>
<evidence type="ECO:0000313" key="1">
    <source>
        <dbReference type="EMBL" id="TGG92851.1"/>
    </source>
</evidence>
<evidence type="ECO:0000313" key="2">
    <source>
        <dbReference type="Proteomes" id="UP000297475"/>
    </source>
</evidence>
<dbReference type="RefSeq" id="WP_135483523.1">
    <property type="nucleotide sequence ID" value="NZ_SRMF01000004.1"/>
</dbReference>
<dbReference type="Proteomes" id="UP000297475">
    <property type="component" value="Unassembled WGS sequence"/>
</dbReference>